<name>A0AA88L9I7_ARTSF</name>
<protein>
    <submittedName>
        <fullName evidence="1">Uncharacterized protein</fullName>
    </submittedName>
</protein>
<sequence length="74" mass="8535">MDELSIDNQWEKIVESLKEAAQAAVGYNRKKKEQWISESTSGIIDRRAEVKISIDRHEHNTTCTAEYLDDLKAQ</sequence>
<proteinExistence type="predicted"/>
<dbReference type="EMBL" id="JAVRJZ010000015">
    <property type="protein sequence ID" value="KAK2713190.1"/>
    <property type="molecule type" value="Genomic_DNA"/>
</dbReference>
<dbReference type="Proteomes" id="UP001187531">
    <property type="component" value="Unassembled WGS sequence"/>
</dbReference>
<reference evidence="1" key="1">
    <citation type="submission" date="2023-07" db="EMBL/GenBank/DDBJ databases">
        <title>Chromosome-level genome assembly of Artemia franciscana.</title>
        <authorList>
            <person name="Jo E."/>
        </authorList>
    </citation>
    <scope>NUCLEOTIDE SEQUENCE</scope>
    <source>
        <tissue evidence="1">Whole body</tissue>
    </source>
</reference>
<accession>A0AA88L9I7</accession>
<evidence type="ECO:0000313" key="1">
    <source>
        <dbReference type="EMBL" id="KAK2713190.1"/>
    </source>
</evidence>
<keyword evidence="2" id="KW-1185">Reference proteome</keyword>
<dbReference type="AlphaFoldDB" id="A0AA88L9I7"/>
<evidence type="ECO:0000313" key="2">
    <source>
        <dbReference type="Proteomes" id="UP001187531"/>
    </source>
</evidence>
<organism evidence="1 2">
    <name type="scientific">Artemia franciscana</name>
    <name type="common">Brine shrimp</name>
    <name type="synonym">Artemia sanfranciscana</name>
    <dbReference type="NCBI Taxonomy" id="6661"/>
    <lineage>
        <taxon>Eukaryota</taxon>
        <taxon>Metazoa</taxon>
        <taxon>Ecdysozoa</taxon>
        <taxon>Arthropoda</taxon>
        <taxon>Crustacea</taxon>
        <taxon>Branchiopoda</taxon>
        <taxon>Anostraca</taxon>
        <taxon>Artemiidae</taxon>
        <taxon>Artemia</taxon>
    </lineage>
</organism>
<comment type="caution">
    <text evidence="1">The sequence shown here is derived from an EMBL/GenBank/DDBJ whole genome shotgun (WGS) entry which is preliminary data.</text>
</comment>
<gene>
    <name evidence="1" type="ORF">QYM36_011777</name>
</gene>